<dbReference type="InterPro" id="IPR003673">
    <property type="entry name" value="CoA-Trfase_fam_III"/>
</dbReference>
<dbReference type="Gene3D" id="3.30.1540.10">
    <property type="entry name" value="formyl-coa transferase, domain 3"/>
    <property type="match status" value="2"/>
</dbReference>
<proteinExistence type="inferred from homology"/>
<reference evidence="3 4" key="1">
    <citation type="journal article" date="2019" name="Emerg. Microbes Infect.">
        <title>Comprehensive subspecies identification of 175 nontuberculous mycobacteria species based on 7547 genomic profiles.</title>
        <authorList>
            <person name="Matsumoto Y."/>
            <person name="Kinjo T."/>
            <person name="Motooka D."/>
            <person name="Nabeya D."/>
            <person name="Jung N."/>
            <person name="Uechi K."/>
            <person name="Horii T."/>
            <person name="Iida T."/>
            <person name="Fujita J."/>
            <person name="Nakamura S."/>
        </authorList>
    </citation>
    <scope>NUCLEOTIDE SEQUENCE [LARGE SCALE GENOMIC DNA]</scope>
    <source>
        <strain evidence="3 4">JCM 13573</strain>
    </source>
</reference>
<organism evidence="3 4">
    <name type="scientific">Mycobacterium kubicae</name>
    <dbReference type="NCBI Taxonomy" id="120959"/>
    <lineage>
        <taxon>Bacteria</taxon>
        <taxon>Bacillati</taxon>
        <taxon>Actinomycetota</taxon>
        <taxon>Actinomycetes</taxon>
        <taxon>Mycobacteriales</taxon>
        <taxon>Mycobacteriaceae</taxon>
        <taxon>Mycobacterium</taxon>
        <taxon>Mycobacterium simiae complex</taxon>
    </lineage>
</organism>
<comment type="similarity">
    <text evidence="1">Belongs to the CoA-transferase III family.</text>
</comment>
<keyword evidence="4" id="KW-1185">Reference proteome</keyword>
<name>A0ABQ1BUX2_9MYCO</name>
<dbReference type="SUPFAM" id="SSF89796">
    <property type="entry name" value="CoA-transferase family III (CaiB/BaiF)"/>
    <property type="match status" value="2"/>
</dbReference>
<keyword evidence="2 3" id="KW-0808">Transferase</keyword>
<protein>
    <submittedName>
        <fullName evidence="3">CoA transferase</fullName>
    </submittedName>
</protein>
<dbReference type="Proteomes" id="UP000465306">
    <property type="component" value="Unassembled WGS sequence"/>
</dbReference>
<evidence type="ECO:0000256" key="1">
    <source>
        <dbReference type="ARBA" id="ARBA00008383"/>
    </source>
</evidence>
<dbReference type="InterPro" id="IPR044855">
    <property type="entry name" value="CoA-Trfase_III_dom3_sf"/>
</dbReference>
<comment type="caution">
    <text evidence="3">The sequence shown here is derived from an EMBL/GenBank/DDBJ whole genome shotgun (WGS) entry which is preliminary data.</text>
</comment>
<dbReference type="Gene3D" id="3.40.50.10540">
    <property type="entry name" value="Crotonobetainyl-coa:carnitine coa-transferase, domain 1"/>
    <property type="match status" value="2"/>
</dbReference>
<sequence length="911" mass="98751">MHDRAAAVAAPDRNQTLGLQNAQRFPKRHQADLELFDQHLLAGQQIAVGQLAVDDLATQLIGYDLSNPRRRQAAAGVGSKSQGCHPILASYGSRQSARSQARELVWLSYFSSNGINSRVSHGPDGRPAPLDELRVVEISDRIAGSYCGKLLVDAGAQVRKIEPPHGDPLRSYSATCSPIPDGTNAPLFDYLNAGKTCLAVTPHSDQYRAELAAADVVVVTAGRSQAPALGIDPRQLLTDSRHAVVVTISDFGWTGPFADRAATEFTLQAWAGSPGFRGDPAGPPIAIGGDLGEYMGGVFAAFGALAVRRRVARGGPGEHLDLSMLEAITLMQSSEWLHSALLQVPPVRRTLEVPSIEPAKDGYVGITMVTGQQWLDFLAMVECPELEDIPQLRFQIGRWDYRDLIRESIGPWLAERTVEEIVGLGQLFRLPIAPLGTGATIRDMDYMTERHVFVGNPAGFHQPRPPWLMSRCAPAPLREVATTDDKPSTAAGPGPASTADGLPLQGVRIVDLTAFWAGPAATHLLGAFGADVVKVESIQRPDGIRYSGGMRTDVDDWWEYGWVFHAMNTNKRSVTLDLGSEDGRRLFTTLVAEADVVIENFSPRVMDHFGLTADVLLEVNPKLVVARMPAFGLEGPWRERVGFAPTMEQIGGLTWVTGLPETPPVTPRGACDPLAGVHAAFAVLAALAYADRSGEGQQVELPMVETVLNTTAIQPIEHEVFGKTLSRRGNRGHGGALQNIYRCAGDDEWIAVSVRDDRQWRALVETMGTPFWCDEALSTVAGRRHRADDIDAGLRDWFAGQPLDATVERLAGAGVPAAPVVSPSLVTENPQLRDRGFFESLDHPRTGQNLYPTPPFALLSGQREWLLRPPPTLGEHNEEVLRNQCGLSEEEVARLAADEVIGTRPAGLSRK</sequence>
<accession>A0ABQ1BUX2</accession>
<dbReference type="GO" id="GO:0016740">
    <property type="term" value="F:transferase activity"/>
    <property type="evidence" value="ECO:0007669"/>
    <property type="project" value="UniProtKB-KW"/>
</dbReference>
<dbReference type="PANTHER" id="PTHR48228:SF6">
    <property type="entry name" value="L-CARNITINE COA-TRANSFERASE"/>
    <property type="match status" value="1"/>
</dbReference>
<evidence type="ECO:0000313" key="3">
    <source>
        <dbReference type="EMBL" id="GFG67545.1"/>
    </source>
</evidence>
<gene>
    <name evidence="3" type="ORF">MKUB_50350</name>
</gene>
<dbReference type="InterPro" id="IPR050509">
    <property type="entry name" value="CoA-transferase_III"/>
</dbReference>
<evidence type="ECO:0000256" key="2">
    <source>
        <dbReference type="ARBA" id="ARBA00022679"/>
    </source>
</evidence>
<dbReference type="Pfam" id="PF02515">
    <property type="entry name" value="CoA_transf_3"/>
    <property type="match status" value="2"/>
</dbReference>
<dbReference type="EMBL" id="BLKU01000005">
    <property type="protein sequence ID" value="GFG67545.1"/>
    <property type="molecule type" value="Genomic_DNA"/>
</dbReference>
<dbReference type="PANTHER" id="PTHR48228">
    <property type="entry name" value="SUCCINYL-COA--D-CITRAMALATE COA-TRANSFERASE"/>
    <property type="match status" value="1"/>
</dbReference>
<evidence type="ECO:0000313" key="4">
    <source>
        <dbReference type="Proteomes" id="UP000465306"/>
    </source>
</evidence>
<dbReference type="InterPro" id="IPR023606">
    <property type="entry name" value="CoA-Trfase_III_dom_1_sf"/>
</dbReference>